<evidence type="ECO:0000313" key="1">
    <source>
        <dbReference type="EMBL" id="MPN16291.1"/>
    </source>
</evidence>
<name>A0A645FPE1_9ZZZZ</name>
<reference evidence="1" key="1">
    <citation type="submission" date="2019-08" db="EMBL/GenBank/DDBJ databases">
        <authorList>
            <person name="Kucharzyk K."/>
            <person name="Murdoch R.W."/>
            <person name="Higgins S."/>
            <person name="Loffler F."/>
        </authorList>
    </citation>
    <scope>NUCLEOTIDE SEQUENCE</scope>
</reference>
<dbReference type="AlphaFoldDB" id="A0A645FPE1"/>
<comment type="caution">
    <text evidence="1">The sequence shown here is derived from an EMBL/GenBank/DDBJ whole genome shotgun (WGS) entry which is preliminary data.</text>
</comment>
<sequence length="141" mass="15785">MRLLVIPRRHFPTNDFKGRVARFDARFVCGVVPFLDRGKELVRIQLVLFIILHIAGFGKLIENRKISVCRAEHAQLFTRSGLARGFEQGASVLPIQEHITFRHLLNGDAAKRGVGRAVDNIELGLFVSAESTKANQHKTDG</sequence>
<organism evidence="1">
    <name type="scientific">bioreactor metagenome</name>
    <dbReference type="NCBI Taxonomy" id="1076179"/>
    <lineage>
        <taxon>unclassified sequences</taxon>
        <taxon>metagenomes</taxon>
        <taxon>ecological metagenomes</taxon>
    </lineage>
</organism>
<gene>
    <name evidence="1" type="ORF">SDC9_163629</name>
</gene>
<protein>
    <submittedName>
        <fullName evidence="1">Uncharacterized protein</fullName>
    </submittedName>
</protein>
<accession>A0A645FPE1</accession>
<proteinExistence type="predicted"/>
<dbReference type="EMBL" id="VSSQ01063220">
    <property type="protein sequence ID" value="MPN16291.1"/>
    <property type="molecule type" value="Genomic_DNA"/>
</dbReference>